<dbReference type="InterPro" id="IPR001882">
    <property type="entry name" value="Biotin_BS"/>
</dbReference>
<dbReference type="Gene3D" id="2.40.50.100">
    <property type="match status" value="1"/>
</dbReference>
<dbReference type="InterPro" id="IPR050856">
    <property type="entry name" value="Biotin_carboxylase_complex"/>
</dbReference>
<dbReference type="InterPro" id="IPR011054">
    <property type="entry name" value="Rudment_hybrid_motif"/>
</dbReference>
<dbReference type="InterPro" id="IPR016185">
    <property type="entry name" value="PreATP-grasp_dom_sf"/>
</dbReference>
<reference evidence="17 18" key="2">
    <citation type="submission" date="2017-11" db="EMBL/GenBank/DDBJ databases">
        <authorList>
            <person name="Han C.G."/>
        </authorList>
    </citation>
    <scope>NUCLEOTIDE SEQUENCE [LARGE SCALE GENOMIC DNA]</scope>
    <source>
        <strain evidence="18">ATCC 43555</strain>
        <strain evidence="17">ATCC43555</strain>
    </source>
</reference>
<dbReference type="EMBL" id="AQGW01000020">
    <property type="protein sequence ID" value="MBE0383167.1"/>
    <property type="molecule type" value="Genomic_DNA"/>
</dbReference>
<dbReference type="EMBL" id="LT965928">
    <property type="protein sequence ID" value="SOU40829.1"/>
    <property type="molecule type" value="Genomic_DNA"/>
</dbReference>
<dbReference type="PANTHER" id="PTHR18866:SF33">
    <property type="entry name" value="METHYLCROTONOYL-COA CARBOXYLASE SUBUNIT ALPHA, MITOCHONDRIAL-RELATED"/>
    <property type="match status" value="1"/>
</dbReference>
<evidence type="ECO:0000256" key="10">
    <source>
        <dbReference type="ARBA" id="ARBA00033786"/>
    </source>
</evidence>
<evidence type="ECO:0000256" key="3">
    <source>
        <dbReference type="ARBA" id="ARBA00004956"/>
    </source>
</evidence>
<dbReference type="PROSITE" id="PS50975">
    <property type="entry name" value="ATP_GRASP"/>
    <property type="match status" value="1"/>
</dbReference>
<dbReference type="Proteomes" id="UP000615003">
    <property type="component" value="Unassembled WGS sequence"/>
</dbReference>
<dbReference type="CDD" id="cd06850">
    <property type="entry name" value="biotinyl_domain"/>
    <property type="match status" value="1"/>
</dbReference>
<dbReference type="OrthoDB" id="9763189at2"/>
<dbReference type="FunFam" id="3.40.50.20:FF:000010">
    <property type="entry name" value="Propionyl-CoA carboxylase subunit alpha"/>
    <property type="match status" value="1"/>
</dbReference>
<keyword evidence="9" id="KW-0092">Biotin</keyword>
<dbReference type="GO" id="GO:0004075">
    <property type="term" value="F:biotin carboxylase activity"/>
    <property type="evidence" value="ECO:0007669"/>
    <property type="project" value="UniProtKB-EC"/>
</dbReference>
<comment type="pathway">
    <text evidence="3">Lipid metabolism; malonyl-CoA biosynthesis; malonyl-CoA from acetyl-CoA: step 1/1.</text>
</comment>
<dbReference type="InterPro" id="IPR000089">
    <property type="entry name" value="Biotin_lipoyl"/>
</dbReference>
<evidence type="ECO:0000256" key="11">
    <source>
        <dbReference type="ARBA" id="ARBA00048600"/>
    </source>
</evidence>
<dbReference type="GeneID" id="93663489"/>
<keyword evidence="8 12" id="KW-0067">ATP-binding</keyword>
<accession>A0A2K4X963</accession>
<dbReference type="Pfam" id="PF00364">
    <property type="entry name" value="Biotin_lipoyl"/>
    <property type="match status" value="1"/>
</dbReference>
<dbReference type="InterPro" id="IPR005482">
    <property type="entry name" value="Biotin_COase_C"/>
</dbReference>
<evidence type="ECO:0000256" key="1">
    <source>
        <dbReference type="ARBA" id="ARBA00001953"/>
    </source>
</evidence>
<evidence type="ECO:0000259" key="15">
    <source>
        <dbReference type="PROSITE" id="PS50979"/>
    </source>
</evidence>
<dbReference type="FunFam" id="3.30.1490.20:FF:000003">
    <property type="entry name" value="acetyl-CoA carboxylase isoform X1"/>
    <property type="match status" value="1"/>
</dbReference>
<feature type="domain" description="Biotin carboxylation" evidence="15">
    <location>
        <begin position="5"/>
        <end position="450"/>
    </location>
</feature>
<dbReference type="Pfam" id="PF02785">
    <property type="entry name" value="Biotin_carb_C"/>
    <property type="match status" value="1"/>
</dbReference>
<dbReference type="Gene3D" id="3.30.470.20">
    <property type="entry name" value="ATP-grasp fold, B domain"/>
    <property type="match status" value="1"/>
</dbReference>
<dbReference type="InterPro" id="IPR011764">
    <property type="entry name" value="Biotin_carboxylation_dom"/>
</dbReference>
<keyword evidence="6" id="KW-0436">Ligase</keyword>
<dbReference type="AlphaFoldDB" id="A0A2K4X963"/>
<dbReference type="InterPro" id="IPR005481">
    <property type="entry name" value="BC-like_N"/>
</dbReference>
<dbReference type="InterPro" id="IPR005479">
    <property type="entry name" value="CPAse_ATP-bd"/>
</dbReference>
<evidence type="ECO:0000256" key="9">
    <source>
        <dbReference type="ARBA" id="ARBA00023267"/>
    </source>
</evidence>
<dbReference type="PROSITE" id="PS50979">
    <property type="entry name" value="BC"/>
    <property type="match status" value="1"/>
</dbReference>
<dbReference type="PROSITE" id="PS00188">
    <property type="entry name" value="BIOTIN"/>
    <property type="match status" value="1"/>
</dbReference>
<dbReference type="NCBIfam" id="NF006367">
    <property type="entry name" value="PRK08591.1"/>
    <property type="match status" value="1"/>
</dbReference>
<dbReference type="Pfam" id="PF00289">
    <property type="entry name" value="Biotin_carb_N"/>
    <property type="match status" value="1"/>
</dbReference>
<organism evidence="17 18">
    <name type="scientific">Pseudoalteromonas carrageenovora IAM 12662</name>
    <dbReference type="NCBI Taxonomy" id="1314868"/>
    <lineage>
        <taxon>Bacteria</taxon>
        <taxon>Pseudomonadati</taxon>
        <taxon>Pseudomonadota</taxon>
        <taxon>Gammaproteobacteria</taxon>
        <taxon>Alteromonadales</taxon>
        <taxon>Pseudoalteromonadaceae</taxon>
        <taxon>Pseudoalteromonas</taxon>
    </lineage>
</organism>
<evidence type="ECO:0000256" key="6">
    <source>
        <dbReference type="ARBA" id="ARBA00022598"/>
    </source>
</evidence>
<dbReference type="Proteomes" id="UP000238288">
    <property type="component" value="Chromosome PCAR9a"/>
</dbReference>
<dbReference type="GO" id="GO:0046872">
    <property type="term" value="F:metal ion binding"/>
    <property type="evidence" value="ECO:0007669"/>
    <property type="project" value="InterPro"/>
</dbReference>
<keyword evidence="7 12" id="KW-0547">Nucleotide-binding</keyword>
<dbReference type="InterPro" id="IPR011761">
    <property type="entry name" value="ATP-grasp"/>
</dbReference>
<evidence type="ECO:0000256" key="12">
    <source>
        <dbReference type="PROSITE-ProRule" id="PRU00409"/>
    </source>
</evidence>
<dbReference type="RefSeq" id="WP_104642601.1">
    <property type="nucleotide sequence ID" value="NZ_AQGW01000020.1"/>
</dbReference>
<evidence type="ECO:0000313" key="18">
    <source>
        <dbReference type="Proteomes" id="UP000238288"/>
    </source>
</evidence>
<evidence type="ECO:0000259" key="14">
    <source>
        <dbReference type="PROSITE" id="PS50975"/>
    </source>
</evidence>
<proteinExistence type="predicted"/>
<dbReference type="Pfam" id="PF02786">
    <property type="entry name" value="CPSase_L_D2"/>
    <property type="match status" value="1"/>
</dbReference>
<dbReference type="PROSITE" id="PS00867">
    <property type="entry name" value="CPSASE_2"/>
    <property type="match status" value="1"/>
</dbReference>
<dbReference type="PROSITE" id="PS50968">
    <property type="entry name" value="BIOTINYL_LIPOYL"/>
    <property type="match status" value="1"/>
</dbReference>
<evidence type="ECO:0000256" key="2">
    <source>
        <dbReference type="ARBA" id="ARBA00003761"/>
    </source>
</evidence>
<evidence type="ECO:0000313" key="19">
    <source>
        <dbReference type="Proteomes" id="UP000615003"/>
    </source>
</evidence>
<feature type="domain" description="Lipoyl-binding" evidence="13">
    <location>
        <begin position="582"/>
        <end position="655"/>
    </location>
</feature>
<feature type="domain" description="ATP-grasp" evidence="14">
    <location>
        <begin position="124"/>
        <end position="320"/>
    </location>
</feature>
<dbReference type="SUPFAM" id="SSF52440">
    <property type="entry name" value="PreATP-grasp domain"/>
    <property type="match status" value="1"/>
</dbReference>
<evidence type="ECO:0000256" key="7">
    <source>
        <dbReference type="ARBA" id="ARBA00022741"/>
    </source>
</evidence>
<evidence type="ECO:0000259" key="13">
    <source>
        <dbReference type="PROSITE" id="PS50968"/>
    </source>
</evidence>
<dbReference type="SUPFAM" id="SSF51230">
    <property type="entry name" value="Single hybrid motif"/>
    <property type="match status" value="1"/>
</dbReference>
<gene>
    <name evidence="17" type="primary">accA</name>
    <name evidence="17" type="ORF">PCAR9_A21282</name>
    <name evidence="16" type="ORF">PCARR_a1466</name>
</gene>
<dbReference type="SUPFAM" id="SSF51246">
    <property type="entry name" value="Rudiment single hybrid motif"/>
    <property type="match status" value="1"/>
</dbReference>
<comment type="cofactor">
    <cofactor evidence="1">
        <name>biotin</name>
        <dbReference type="ChEBI" id="CHEBI:57586"/>
    </cofactor>
</comment>
<dbReference type="FunFam" id="3.30.470.20:FF:000028">
    <property type="entry name" value="Methylcrotonoyl-CoA carboxylase subunit alpha, mitochondrial"/>
    <property type="match status" value="1"/>
</dbReference>
<keyword evidence="19" id="KW-1185">Reference proteome</keyword>
<comment type="catalytic activity">
    <reaction evidence="11">
        <text>N(6)-biotinyl-L-lysyl-[protein] + hydrogencarbonate + ATP = N(6)-carboxybiotinyl-L-lysyl-[protein] + ADP + phosphate + H(+)</text>
        <dbReference type="Rhea" id="RHEA:13501"/>
        <dbReference type="Rhea" id="RHEA-COMP:10505"/>
        <dbReference type="Rhea" id="RHEA-COMP:10506"/>
        <dbReference type="ChEBI" id="CHEBI:15378"/>
        <dbReference type="ChEBI" id="CHEBI:17544"/>
        <dbReference type="ChEBI" id="CHEBI:30616"/>
        <dbReference type="ChEBI" id="CHEBI:43474"/>
        <dbReference type="ChEBI" id="CHEBI:83144"/>
        <dbReference type="ChEBI" id="CHEBI:83145"/>
        <dbReference type="ChEBI" id="CHEBI:456216"/>
        <dbReference type="EC" id="6.3.4.14"/>
    </reaction>
</comment>
<evidence type="ECO:0000256" key="8">
    <source>
        <dbReference type="ARBA" id="ARBA00022840"/>
    </source>
</evidence>
<dbReference type="GO" id="GO:0005524">
    <property type="term" value="F:ATP binding"/>
    <property type="evidence" value="ECO:0007669"/>
    <property type="project" value="UniProtKB-UniRule"/>
</dbReference>
<evidence type="ECO:0000313" key="17">
    <source>
        <dbReference type="EMBL" id="SOU40829.1"/>
    </source>
</evidence>
<evidence type="ECO:0000313" key="16">
    <source>
        <dbReference type="EMBL" id="MBE0383167.1"/>
    </source>
</evidence>
<comment type="subunit">
    <text evidence="4">Acetyl-CoA carboxylase is a heterohexamer of biotin carboxyl carrier protein, biotin carboxylase and the two subunits of carboxyl transferase in a 2:2 complex.</text>
</comment>
<name>A0A2K4X963_PSEVC</name>
<evidence type="ECO:0000256" key="5">
    <source>
        <dbReference type="ARBA" id="ARBA00017242"/>
    </source>
</evidence>
<comment type="function">
    <text evidence="2">This protein is a component of the acetyl coenzyme A carboxylase complex; first, biotin carboxylase catalyzes the carboxylation of the carrier protein and then the transcarboxylase transfers the carboxyl group to form malonyl-CoA.</text>
</comment>
<protein>
    <recommendedName>
        <fullName evidence="5">Biotin carboxylase</fullName>
    </recommendedName>
    <alternativeName>
        <fullName evidence="10">Acetyl-coenzyme A carboxylase biotin carboxylase subunit A</fullName>
    </alternativeName>
</protein>
<reference evidence="16 19" key="1">
    <citation type="submission" date="2015-06" db="EMBL/GenBank/DDBJ databases">
        <title>Genome sequence of Pseudoalteromonas carrageenovora.</title>
        <authorList>
            <person name="Xie B.-B."/>
            <person name="Rong J.-C."/>
            <person name="Qin Q.-L."/>
            <person name="Zhang Y.-Z."/>
        </authorList>
    </citation>
    <scope>NUCLEOTIDE SEQUENCE [LARGE SCALE GENOMIC DNA]</scope>
    <source>
        <strain evidence="16 19">IAM 12662</strain>
    </source>
</reference>
<dbReference type="PROSITE" id="PS00866">
    <property type="entry name" value="CPSASE_1"/>
    <property type="match status" value="1"/>
</dbReference>
<dbReference type="PANTHER" id="PTHR18866">
    <property type="entry name" value="CARBOXYLASE:PYRUVATE/ACETYL-COA/PROPIONYL-COA CARBOXYLASE"/>
    <property type="match status" value="1"/>
</dbReference>
<sequence>MNTHTLKKILIANRGEIACRVMRSAKQMGLTTVAVYSDADKHAQHVKMADEAYHIGPAPSKDSYLVADKILQVAKNAGADCIHPGYGFLSENSEFAKACEANNIAFIGPLASSIEAMGSKTRAKEIMAGANVPLVPGYYGDNQDPAFLQSEAEKIGYPVLIKAAFGGGGKGMRVVEQANDFITALEGAQREAIAGFGNDLVLLERYVNQPRHVEVQVFADNHGNCVYLGDRDCSLQRRHQKVIEEAPAPGLSDELRKEMGEAAVRCALAINYRGAGTVEFLLCGDEFFFMEMNTRLQVEHPVTEMVTGVDLVNWQINIAAGQTLPLTQSDIQLQGHSFEARIYAEDPSNDFIPCSGTIEALSTPLNSEFVRIDTGIAQGDEISPFYDPMIAKLIVHDDNREQALSRLRHALEQFHLAGFSTNIGFLHNLASHPTFAQGAPSTHFIAEQGDALVSIDSIALEKAHVIAAFTYLESLSAKNAAVQSSSPWQQLSGFTLNAPQKVDVPFTDLPINAVKTKTGYVINHNEKPFEVTGEIIQNVCSVFINGEKFTAHVSHVDNSISVMFAALQIKLALNTKHYISSHENDALPLAAPLNGTVVKHLADVGSTITKGDAVVIIEAMKMEYTLSAPHDGILQSYCFAEGELVTHGALLAIVEDTTAQEAS</sequence>
<dbReference type="SMART" id="SM00878">
    <property type="entry name" value="Biotin_carb_C"/>
    <property type="match status" value="1"/>
</dbReference>
<dbReference type="SUPFAM" id="SSF56059">
    <property type="entry name" value="Glutathione synthetase ATP-binding domain-like"/>
    <property type="match status" value="1"/>
</dbReference>
<dbReference type="InterPro" id="IPR011053">
    <property type="entry name" value="Single_hybrid_motif"/>
</dbReference>
<evidence type="ECO:0000256" key="4">
    <source>
        <dbReference type="ARBA" id="ARBA00011750"/>
    </source>
</evidence>